<evidence type="ECO:0000313" key="1">
    <source>
        <dbReference type="EMBL" id="KEH32153.1"/>
    </source>
</evidence>
<dbReference type="EnsemblPlants" id="KEH32153">
    <property type="protein sequence ID" value="KEH32153"/>
    <property type="gene ID" value="MTR_4g116273"/>
</dbReference>
<organism evidence="1 3">
    <name type="scientific">Medicago truncatula</name>
    <name type="common">Barrel medic</name>
    <name type="synonym">Medicago tribuloides</name>
    <dbReference type="NCBI Taxonomy" id="3880"/>
    <lineage>
        <taxon>Eukaryota</taxon>
        <taxon>Viridiplantae</taxon>
        <taxon>Streptophyta</taxon>
        <taxon>Embryophyta</taxon>
        <taxon>Tracheophyta</taxon>
        <taxon>Spermatophyta</taxon>
        <taxon>Magnoliopsida</taxon>
        <taxon>eudicotyledons</taxon>
        <taxon>Gunneridae</taxon>
        <taxon>Pentapetalae</taxon>
        <taxon>rosids</taxon>
        <taxon>fabids</taxon>
        <taxon>Fabales</taxon>
        <taxon>Fabaceae</taxon>
        <taxon>Papilionoideae</taxon>
        <taxon>50 kb inversion clade</taxon>
        <taxon>NPAAA clade</taxon>
        <taxon>Hologalegina</taxon>
        <taxon>IRL clade</taxon>
        <taxon>Trifolieae</taxon>
        <taxon>Medicago</taxon>
    </lineage>
</organism>
<evidence type="ECO:0000313" key="3">
    <source>
        <dbReference type="Proteomes" id="UP000002051"/>
    </source>
</evidence>
<sequence length="115" mass="13349">MSTLTHHNTVQCHYHSIFQFHPSTLDIMNGIQHSYIFGGHVSSIMMSHYPLKTKLCISFHKTLSCYFIIQIHPTPYPPLTYHVHALLTSPTCLQTYYISCKLNTQIRIIFNILNI</sequence>
<keyword evidence="3" id="KW-1185">Reference proteome</keyword>
<evidence type="ECO:0000313" key="2">
    <source>
        <dbReference type="EnsemblPlants" id="KEH32153"/>
    </source>
</evidence>
<reference evidence="2" key="3">
    <citation type="submission" date="2015-04" db="UniProtKB">
        <authorList>
            <consortium name="EnsemblPlants"/>
        </authorList>
    </citation>
    <scope>IDENTIFICATION</scope>
    <source>
        <strain evidence="2">cv. Jemalong A17</strain>
    </source>
</reference>
<proteinExistence type="predicted"/>
<reference evidence="1 3" key="2">
    <citation type="journal article" date="2014" name="BMC Genomics">
        <title>An improved genome release (version Mt4.0) for the model legume Medicago truncatula.</title>
        <authorList>
            <person name="Tang H."/>
            <person name="Krishnakumar V."/>
            <person name="Bidwell S."/>
            <person name="Rosen B."/>
            <person name="Chan A."/>
            <person name="Zhou S."/>
            <person name="Gentzbittel L."/>
            <person name="Childs K.L."/>
            <person name="Yandell M."/>
            <person name="Gundlach H."/>
            <person name="Mayer K.F."/>
            <person name="Schwartz D.C."/>
            <person name="Town C.D."/>
        </authorList>
    </citation>
    <scope>GENOME REANNOTATION</scope>
    <source>
        <strain evidence="1">A17</strain>
        <strain evidence="2 3">cv. Jemalong A17</strain>
    </source>
</reference>
<accession>A0A072USS1</accession>
<dbReference type="HOGENOM" id="CLU_2112512_0_0_1"/>
<gene>
    <name evidence="1" type="ordered locus">MTR_4g116273</name>
</gene>
<name>A0A072USS1_MEDTR</name>
<dbReference type="AlphaFoldDB" id="A0A072USS1"/>
<dbReference type="Proteomes" id="UP000002051">
    <property type="component" value="Chromosome 4"/>
</dbReference>
<dbReference type="EMBL" id="CM001220">
    <property type="protein sequence ID" value="KEH32153.1"/>
    <property type="molecule type" value="Genomic_DNA"/>
</dbReference>
<reference evidence="1 3" key="1">
    <citation type="journal article" date="2011" name="Nature">
        <title>The Medicago genome provides insight into the evolution of rhizobial symbioses.</title>
        <authorList>
            <person name="Young N.D."/>
            <person name="Debelle F."/>
            <person name="Oldroyd G.E."/>
            <person name="Geurts R."/>
            <person name="Cannon S.B."/>
            <person name="Udvardi M.K."/>
            <person name="Benedito V.A."/>
            <person name="Mayer K.F."/>
            <person name="Gouzy J."/>
            <person name="Schoof H."/>
            <person name="Van de Peer Y."/>
            <person name="Proost S."/>
            <person name="Cook D.R."/>
            <person name="Meyers B.C."/>
            <person name="Spannagl M."/>
            <person name="Cheung F."/>
            <person name="De Mita S."/>
            <person name="Krishnakumar V."/>
            <person name="Gundlach H."/>
            <person name="Zhou S."/>
            <person name="Mudge J."/>
            <person name="Bharti A.K."/>
            <person name="Murray J.D."/>
            <person name="Naoumkina M.A."/>
            <person name="Rosen B."/>
            <person name="Silverstein K.A."/>
            <person name="Tang H."/>
            <person name="Rombauts S."/>
            <person name="Zhao P.X."/>
            <person name="Zhou P."/>
            <person name="Barbe V."/>
            <person name="Bardou P."/>
            <person name="Bechner M."/>
            <person name="Bellec A."/>
            <person name="Berger A."/>
            <person name="Berges H."/>
            <person name="Bidwell S."/>
            <person name="Bisseling T."/>
            <person name="Choisne N."/>
            <person name="Couloux A."/>
            <person name="Denny R."/>
            <person name="Deshpande S."/>
            <person name="Dai X."/>
            <person name="Doyle J.J."/>
            <person name="Dudez A.M."/>
            <person name="Farmer A.D."/>
            <person name="Fouteau S."/>
            <person name="Franken C."/>
            <person name="Gibelin C."/>
            <person name="Gish J."/>
            <person name="Goldstein S."/>
            <person name="Gonzalez A.J."/>
            <person name="Green P.J."/>
            <person name="Hallab A."/>
            <person name="Hartog M."/>
            <person name="Hua A."/>
            <person name="Humphray S.J."/>
            <person name="Jeong D.H."/>
            <person name="Jing Y."/>
            <person name="Jocker A."/>
            <person name="Kenton S.M."/>
            <person name="Kim D.J."/>
            <person name="Klee K."/>
            <person name="Lai H."/>
            <person name="Lang C."/>
            <person name="Lin S."/>
            <person name="Macmil S.L."/>
            <person name="Magdelenat G."/>
            <person name="Matthews L."/>
            <person name="McCorrison J."/>
            <person name="Monaghan E.L."/>
            <person name="Mun J.H."/>
            <person name="Najar F.Z."/>
            <person name="Nicholson C."/>
            <person name="Noirot C."/>
            <person name="O'Bleness M."/>
            <person name="Paule C.R."/>
            <person name="Poulain J."/>
            <person name="Prion F."/>
            <person name="Qin B."/>
            <person name="Qu C."/>
            <person name="Retzel E.F."/>
            <person name="Riddle C."/>
            <person name="Sallet E."/>
            <person name="Samain S."/>
            <person name="Samson N."/>
            <person name="Sanders I."/>
            <person name="Saurat O."/>
            <person name="Scarpelli C."/>
            <person name="Schiex T."/>
            <person name="Segurens B."/>
            <person name="Severin A.J."/>
            <person name="Sherrier D.J."/>
            <person name="Shi R."/>
            <person name="Sims S."/>
            <person name="Singer S.R."/>
            <person name="Sinharoy S."/>
            <person name="Sterck L."/>
            <person name="Viollet A."/>
            <person name="Wang B.B."/>
            <person name="Wang K."/>
            <person name="Wang M."/>
            <person name="Wang X."/>
            <person name="Warfsmann J."/>
            <person name="Weissenbach J."/>
            <person name="White D.D."/>
            <person name="White J.D."/>
            <person name="Wiley G.B."/>
            <person name="Wincker P."/>
            <person name="Xing Y."/>
            <person name="Yang L."/>
            <person name="Yao Z."/>
            <person name="Ying F."/>
            <person name="Zhai J."/>
            <person name="Zhou L."/>
            <person name="Zuber A."/>
            <person name="Denarie J."/>
            <person name="Dixon R.A."/>
            <person name="May G.D."/>
            <person name="Schwartz D.C."/>
            <person name="Rogers J."/>
            <person name="Quetier F."/>
            <person name="Town C.D."/>
            <person name="Roe B.A."/>
        </authorList>
    </citation>
    <scope>NUCLEOTIDE SEQUENCE [LARGE SCALE GENOMIC DNA]</scope>
    <source>
        <strain evidence="1">A17</strain>
        <strain evidence="2 3">cv. Jemalong A17</strain>
    </source>
</reference>
<protein>
    <submittedName>
        <fullName evidence="1 2">Uncharacterized protein</fullName>
    </submittedName>
</protein>